<dbReference type="InParanoid" id="A0A316V559"/>
<evidence type="ECO:0000256" key="2">
    <source>
        <dbReference type="ARBA" id="ARBA00009765"/>
    </source>
</evidence>
<comment type="subcellular location">
    <subcellularLocation>
        <location evidence="1">Membrane</location>
        <topology evidence="1">Multi-pass membrane protein</topology>
    </subcellularLocation>
</comment>
<evidence type="ECO:0008006" key="9">
    <source>
        <dbReference type="Google" id="ProtNLM"/>
    </source>
</evidence>
<evidence type="ECO:0000313" key="8">
    <source>
        <dbReference type="Proteomes" id="UP000245771"/>
    </source>
</evidence>
<dbReference type="STRING" id="1280837.A0A316V559"/>
<keyword evidence="4 6" id="KW-1133">Transmembrane helix</keyword>
<dbReference type="Proteomes" id="UP000245771">
    <property type="component" value="Unassembled WGS sequence"/>
</dbReference>
<dbReference type="GO" id="GO:0010961">
    <property type="term" value="P:intracellular magnesium ion homeostasis"/>
    <property type="evidence" value="ECO:0007669"/>
    <property type="project" value="TreeGrafter"/>
</dbReference>
<dbReference type="GO" id="GO:0015095">
    <property type="term" value="F:magnesium ion transmembrane transporter activity"/>
    <property type="evidence" value="ECO:0007669"/>
    <property type="project" value="InterPro"/>
</dbReference>
<feature type="transmembrane region" description="Helical" evidence="6">
    <location>
        <begin position="425"/>
        <end position="446"/>
    </location>
</feature>
<evidence type="ECO:0000256" key="4">
    <source>
        <dbReference type="ARBA" id="ARBA00022989"/>
    </source>
</evidence>
<evidence type="ECO:0000313" key="7">
    <source>
        <dbReference type="EMBL" id="PWN32709.1"/>
    </source>
</evidence>
<evidence type="ECO:0000256" key="5">
    <source>
        <dbReference type="ARBA" id="ARBA00023136"/>
    </source>
</evidence>
<dbReference type="PANTHER" id="PTHR21535">
    <property type="entry name" value="MAGNESIUM AND COBALT TRANSPORT PROTEIN/MITOCHONDRIAL IMPORT INNER MEMBRANE TRANSLOCASE SUBUNIT TIM8"/>
    <property type="match status" value="1"/>
</dbReference>
<evidence type="ECO:0000256" key="6">
    <source>
        <dbReference type="SAM" id="Phobius"/>
    </source>
</evidence>
<keyword evidence="8" id="KW-1185">Reference proteome</keyword>
<dbReference type="SUPFAM" id="SSF144083">
    <property type="entry name" value="Magnesium transport protein CorA, transmembrane region"/>
    <property type="match status" value="1"/>
</dbReference>
<dbReference type="InterPro" id="IPR044089">
    <property type="entry name" value="Alr1-like"/>
</dbReference>
<dbReference type="InterPro" id="IPR002523">
    <property type="entry name" value="MgTranspt_CorA/ZnTranspt_ZntB"/>
</dbReference>
<accession>A0A316V559</accession>
<evidence type="ECO:0000256" key="3">
    <source>
        <dbReference type="ARBA" id="ARBA00022692"/>
    </source>
</evidence>
<proteinExistence type="inferred from homology"/>
<dbReference type="Pfam" id="PF01544">
    <property type="entry name" value="CorA"/>
    <property type="match status" value="1"/>
</dbReference>
<dbReference type="SUPFAM" id="SSF143865">
    <property type="entry name" value="CorA soluble domain-like"/>
    <property type="match status" value="1"/>
</dbReference>
<dbReference type="EMBL" id="KZ819605">
    <property type="protein sequence ID" value="PWN32709.1"/>
    <property type="molecule type" value="Genomic_DNA"/>
</dbReference>
<dbReference type="OrthoDB" id="29879at2759"/>
<protein>
    <recommendedName>
        <fullName evidence="9">Cora-domain-containing protein</fullName>
    </recommendedName>
</protein>
<dbReference type="InterPro" id="IPR045863">
    <property type="entry name" value="CorA_TM1_TM2"/>
</dbReference>
<keyword evidence="3 6" id="KW-0812">Transmembrane</keyword>
<reference evidence="7 8" key="1">
    <citation type="journal article" date="2018" name="Mol. Biol. Evol.">
        <title>Broad Genomic Sampling Reveals a Smut Pathogenic Ancestry of the Fungal Clade Ustilaginomycotina.</title>
        <authorList>
            <person name="Kijpornyongpan T."/>
            <person name="Mondo S.J."/>
            <person name="Barry K."/>
            <person name="Sandor L."/>
            <person name="Lee J."/>
            <person name="Lipzen A."/>
            <person name="Pangilinan J."/>
            <person name="LaButti K."/>
            <person name="Hainaut M."/>
            <person name="Henrissat B."/>
            <person name="Grigoriev I.V."/>
            <person name="Spatafora J.W."/>
            <person name="Aime M.C."/>
        </authorList>
    </citation>
    <scope>NUCLEOTIDE SEQUENCE [LARGE SCALE GENOMIC DNA]</scope>
    <source>
        <strain evidence="7 8">MCA 3882</strain>
    </source>
</reference>
<dbReference type="Gene3D" id="3.30.460.20">
    <property type="entry name" value="CorA soluble domain-like"/>
    <property type="match status" value="1"/>
</dbReference>
<evidence type="ECO:0000256" key="1">
    <source>
        <dbReference type="ARBA" id="ARBA00004141"/>
    </source>
</evidence>
<name>A0A316V559_9BASI</name>
<dbReference type="InterPro" id="IPR045861">
    <property type="entry name" value="CorA_cytoplasmic_dom"/>
</dbReference>
<dbReference type="GeneID" id="37021171"/>
<organism evidence="7 8">
    <name type="scientific">Meira miltonrushii</name>
    <dbReference type="NCBI Taxonomy" id="1280837"/>
    <lineage>
        <taxon>Eukaryota</taxon>
        <taxon>Fungi</taxon>
        <taxon>Dikarya</taxon>
        <taxon>Basidiomycota</taxon>
        <taxon>Ustilaginomycotina</taxon>
        <taxon>Exobasidiomycetes</taxon>
        <taxon>Exobasidiales</taxon>
        <taxon>Brachybasidiaceae</taxon>
        <taxon>Meira</taxon>
    </lineage>
</organism>
<keyword evidence="5 6" id="KW-0472">Membrane</keyword>
<sequence length="456" mass="51903">MSLLSGYNATIRYSLSRNTFKFIFNHPIIKSSHTIANNTRPSQRIEKLKQPTIPIGEVVGQLGSSRAFHDYRQYTRSESSVSNPAIVPSASEKDRISLFRAGEEDSQSIPSFEELRPSLKDLAQHTKSDEGDEKSSFIWLDVTNPSINEIKEISHAFGLHRLTVEDVVEAEMREKMEEYDNYTFVVYGSFDSDPKSEVFLEPVTMYIFVFPGGVVSMHAKPQAVTKRVKDRLVRLQNRRKITSEWILYALLDEATDAFNEATRPLKDSIRYFTTNLTQGIKGIEDSRTLLHKFGETHQRVLQLRELIGSKKDVIKKLIQQHKLVENDSQANGSSSGLNEYTLHYSDVEDHLIAFTDTLTRLEEALLQSEGHCLTQLNIQMMHASQESNDAISKLTILSTVILPLNVVTGLWGMNVTVPGQDQGDLFWFYSLVGVMSIIASSGFWWAMRFMRKPRRN</sequence>
<dbReference type="Gene3D" id="1.20.58.340">
    <property type="entry name" value="Magnesium transport protein CorA, transmembrane region"/>
    <property type="match status" value="2"/>
</dbReference>
<dbReference type="AlphaFoldDB" id="A0A316V559"/>
<dbReference type="RefSeq" id="XP_025353011.1">
    <property type="nucleotide sequence ID" value="XM_025499390.1"/>
</dbReference>
<dbReference type="GO" id="GO:0016020">
    <property type="term" value="C:membrane"/>
    <property type="evidence" value="ECO:0007669"/>
    <property type="project" value="UniProtKB-SubCell"/>
</dbReference>
<feature type="transmembrane region" description="Helical" evidence="6">
    <location>
        <begin position="394"/>
        <end position="413"/>
    </location>
</feature>
<dbReference type="CDD" id="cd12829">
    <property type="entry name" value="Alr1p-like"/>
    <property type="match status" value="1"/>
</dbReference>
<comment type="similarity">
    <text evidence="2">Belongs to the CorA metal ion transporter (MIT) (TC 1.A.35) family.</text>
</comment>
<gene>
    <name evidence="7" type="ORF">FA14DRAFT_162024</name>
</gene>
<dbReference type="PANTHER" id="PTHR21535:SF51">
    <property type="entry name" value="MANGANESE RESISTANCE PROTEIN MNR2"/>
    <property type="match status" value="1"/>
</dbReference>